<keyword evidence="2" id="KW-1185">Reference proteome</keyword>
<reference evidence="2" key="1">
    <citation type="journal article" date="2023" name="Hortic. Res.">
        <title>A chromosome-level phased genome enabling allele-level studies in sweet orange: a case study on citrus Huanglongbing tolerance.</title>
        <authorList>
            <person name="Wu B."/>
            <person name="Yu Q."/>
            <person name="Deng Z."/>
            <person name="Duan Y."/>
            <person name="Luo F."/>
            <person name="Gmitter F. Jr."/>
        </authorList>
    </citation>
    <scope>NUCLEOTIDE SEQUENCE [LARGE SCALE GENOMIC DNA]</scope>
    <source>
        <strain evidence="2">cv. Valencia</strain>
    </source>
</reference>
<gene>
    <name evidence="1" type="ORF">KPL71_023806</name>
</gene>
<comment type="caution">
    <text evidence="1">The sequence shown here is derived from an EMBL/GenBank/DDBJ whole genome shotgun (WGS) entry which is preliminary data.</text>
</comment>
<evidence type="ECO:0000313" key="1">
    <source>
        <dbReference type="EMBL" id="KAH9697909.1"/>
    </source>
</evidence>
<dbReference type="EMBL" id="CM039177">
    <property type="protein sequence ID" value="KAH9697909.1"/>
    <property type="molecule type" value="Genomic_DNA"/>
</dbReference>
<evidence type="ECO:0000313" key="2">
    <source>
        <dbReference type="Proteomes" id="UP000829398"/>
    </source>
</evidence>
<organism evidence="1 2">
    <name type="scientific">Citrus sinensis</name>
    <name type="common">Sweet orange</name>
    <name type="synonym">Citrus aurantium var. sinensis</name>
    <dbReference type="NCBI Taxonomy" id="2711"/>
    <lineage>
        <taxon>Eukaryota</taxon>
        <taxon>Viridiplantae</taxon>
        <taxon>Streptophyta</taxon>
        <taxon>Embryophyta</taxon>
        <taxon>Tracheophyta</taxon>
        <taxon>Spermatophyta</taxon>
        <taxon>Magnoliopsida</taxon>
        <taxon>eudicotyledons</taxon>
        <taxon>Gunneridae</taxon>
        <taxon>Pentapetalae</taxon>
        <taxon>rosids</taxon>
        <taxon>malvids</taxon>
        <taxon>Sapindales</taxon>
        <taxon>Rutaceae</taxon>
        <taxon>Aurantioideae</taxon>
        <taxon>Citrus</taxon>
    </lineage>
</organism>
<name>A0ACB8IL36_CITSI</name>
<proteinExistence type="predicted"/>
<sequence>MRIYLQDLDYEIWEIVNDGSFMPLTKNEVGEDIPKPSREWNELEKRKASLNSKAMNALFCALDKKEFHRVSSCESANEICHKLEVVYEDLAVEKWHEKKKKSIALKASKHESDEESEMDDEELAMLARRFRKFYKKKELITCYEYKKPGHIRPGCPLLNKFKKKTMVATWDDSDEETSDDEEQQEMTNLALIAFGEGSCDELDKSLKKKKNKWYLDSGCSRHMTGNYSWFSTFTKIENGGDVSFGDNSKGKIIGIGNVDEYDGRVEVLPWTPNQQNEEDIFINQAKYVKDLLKRFGYDNGTAKSTPMSTTIKLDKDEKGKEVDIKTYRVLTISLLITSFNLKSIQITMSSSRSVRRKGKEPVQQPNRSRQAGGTSNQSNFESTHFQNHKHLAKQFHQQFMTREVLQTFFVLPDWLNNLSISNRTLLQLLEDVGWINVLVFEENVYPDLVKVFYSNMDCSVEKENRVITTVGGVSIEFDDSELNSILGTSDDSLEIFSPRKSPDIDDYVHIDAVKNICRRIDLSDDDCTIHFRTQCLCLQTRILLHFIQSIVLPRSGDLDEVSHVDVALIDCILRHRPVNLGYTIVRNMLSIPKLITRSLPYGHFITQILKYFSVPIQEPSCRPSKSIGDEAVSSLGFEWSIGTWVKVTDNKCRAPSVSPSAPVASAHALPHPEPPTYEEVTLQQLMNEVKTLSVRHIEFQQQQQQLIHRQRLLFEHFGIPYPYPPPSPPSSPPQ</sequence>
<protein>
    <submittedName>
        <fullName evidence="1">Uncharacterized protein</fullName>
    </submittedName>
</protein>
<accession>A0ACB8IL36</accession>
<dbReference type="Proteomes" id="UP000829398">
    <property type="component" value="Chromosome 8"/>
</dbReference>